<dbReference type="InterPro" id="IPR029063">
    <property type="entry name" value="SAM-dependent_MTases_sf"/>
</dbReference>
<dbReference type="Gene3D" id="3.40.50.150">
    <property type="entry name" value="Vaccinia Virus protein VP39"/>
    <property type="match status" value="1"/>
</dbReference>
<dbReference type="EC" id="2.1.1.-" evidence="2"/>
<dbReference type="PANTHER" id="PTHR43591">
    <property type="entry name" value="METHYLTRANSFERASE"/>
    <property type="match status" value="1"/>
</dbReference>
<evidence type="ECO:0000259" key="1">
    <source>
        <dbReference type="Pfam" id="PF08241"/>
    </source>
</evidence>
<reference evidence="2 3" key="1">
    <citation type="submission" date="2024-09" db="EMBL/GenBank/DDBJ databases">
        <authorList>
            <person name="Sun Q."/>
            <person name="Mori K."/>
        </authorList>
    </citation>
    <scope>NUCLEOTIDE SEQUENCE [LARGE SCALE GENOMIC DNA]</scope>
    <source>
        <strain evidence="2 3">JCM 14321</strain>
    </source>
</reference>
<accession>A0ABV5SUI8</accession>
<keyword evidence="3" id="KW-1185">Reference proteome</keyword>
<keyword evidence="2" id="KW-0808">Transferase</keyword>
<name>A0ABV5SUI8_9MICO</name>
<keyword evidence="2" id="KW-0489">Methyltransferase</keyword>
<proteinExistence type="predicted"/>
<dbReference type="GO" id="GO:0032259">
    <property type="term" value="P:methylation"/>
    <property type="evidence" value="ECO:0007669"/>
    <property type="project" value="UniProtKB-KW"/>
</dbReference>
<feature type="domain" description="Methyltransferase type 11" evidence="1">
    <location>
        <begin position="57"/>
        <end position="150"/>
    </location>
</feature>
<dbReference type="RefSeq" id="WP_157422202.1">
    <property type="nucleotide sequence ID" value="NZ_BAAANI010000002.1"/>
</dbReference>
<gene>
    <name evidence="2" type="ORF">ACFFQV_12665</name>
</gene>
<organism evidence="2 3">
    <name type="scientific">Agromyces lapidis</name>
    <dbReference type="NCBI Taxonomy" id="279574"/>
    <lineage>
        <taxon>Bacteria</taxon>
        <taxon>Bacillati</taxon>
        <taxon>Actinomycetota</taxon>
        <taxon>Actinomycetes</taxon>
        <taxon>Micrococcales</taxon>
        <taxon>Microbacteriaceae</taxon>
        <taxon>Agromyces</taxon>
    </lineage>
</organism>
<protein>
    <submittedName>
        <fullName evidence="2">Class I SAM-dependent methyltransferase</fullName>
        <ecNumber evidence="2">2.1.1.-</ecNumber>
    </submittedName>
</protein>
<comment type="caution">
    <text evidence="2">The sequence shown here is derived from an EMBL/GenBank/DDBJ whole genome shotgun (WGS) entry which is preliminary data.</text>
</comment>
<dbReference type="InterPro" id="IPR013216">
    <property type="entry name" value="Methyltransf_11"/>
</dbReference>
<dbReference type="SUPFAM" id="SSF53335">
    <property type="entry name" value="S-adenosyl-L-methionine-dependent methyltransferases"/>
    <property type="match status" value="1"/>
</dbReference>
<sequence>MSSTSAITASDADRELKAKHRSMWASGDYPTLAADLIWSLGPRLVAAAGVHDGDRVLDIAAGSGNAAIPAAERGAAVVASDLAPELFAVGRRNATEAGVSLEWREADAEDLPFEDAAFDAAISCVGIMFAPHHETAASELLRVVRPGGRIGLLSWTPEGFIGRMFGVMKPFAPPLPEGATPAPRWGDEAHVRALLGDEVDDVVAVRETVAITRFASGAEFRDYFKSHYGPTIAVYRRIADDADAVRALDDALAALGDEQLAGDASRTLEWEYLLVTATRR</sequence>
<dbReference type="Pfam" id="PF08241">
    <property type="entry name" value="Methyltransf_11"/>
    <property type="match status" value="1"/>
</dbReference>
<dbReference type="CDD" id="cd02440">
    <property type="entry name" value="AdoMet_MTases"/>
    <property type="match status" value="1"/>
</dbReference>
<dbReference type="EMBL" id="JBHMBL010000002">
    <property type="protein sequence ID" value="MFB9643141.1"/>
    <property type="molecule type" value="Genomic_DNA"/>
</dbReference>
<dbReference type="PANTHER" id="PTHR43591:SF24">
    <property type="entry name" value="2-METHOXY-6-POLYPRENYL-1,4-BENZOQUINOL METHYLASE, MITOCHONDRIAL"/>
    <property type="match status" value="1"/>
</dbReference>
<evidence type="ECO:0000313" key="2">
    <source>
        <dbReference type="EMBL" id="MFB9643141.1"/>
    </source>
</evidence>
<dbReference type="Proteomes" id="UP001589667">
    <property type="component" value="Unassembled WGS sequence"/>
</dbReference>
<dbReference type="GO" id="GO:0008168">
    <property type="term" value="F:methyltransferase activity"/>
    <property type="evidence" value="ECO:0007669"/>
    <property type="project" value="UniProtKB-KW"/>
</dbReference>
<evidence type="ECO:0000313" key="3">
    <source>
        <dbReference type="Proteomes" id="UP001589667"/>
    </source>
</evidence>